<dbReference type="InterPro" id="IPR001870">
    <property type="entry name" value="B30.2/SPRY"/>
</dbReference>
<comment type="function">
    <text evidence="6">Plays an important role in homologous strand exchange, a key step in DNA repair through homologous recombination (HR). Binds to single-stranded DNA in an ATP-dependent manner to form nucleoprotein filaments which are essential for the homology search and strand exchange. Catalyzes the recognition of homology and strand exchange between homologous DNA partners to form a joint molecule between a processed DNA break and the repair template. Recruited to resolve stalled replication forks during replication stress. Also involved in interstrand cross-link repair.</text>
</comment>
<dbReference type="EMBL" id="VSWD01000009">
    <property type="protein sequence ID" value="KAK3093054.1"/>
    <property type="molecule type" value="Genomic_DNA"/>
</dbReference>
<dbReference type="InterPro" id="IPR027417">
    <property type="entry name" value="P-loop_NTPase"/>
</dbReference>
<feature type="compositionally biased region" description="Basic and acidic residues" evidence="9">
    <location>
        <begin position="985"/>
        <end position="1036"/>
    </location>
</feature>
<dbReference type="GO" id="GO:1990426">
    <property type="term" value="P:mitotic recombination-dependent replication fork processing"/>
    <property type="evidence" value="ECO:0007669"/>
    <property type="project" value="InterPro"/>
</dbReference>
<dbReference type="GO" id="GO:0042148">
    <property type="term" value="P:DNA strand invasion"/>
    <property type="evidence" value="ECO:0007669"/>
    <property type="project" value="TreeGrafter"/>
</dbReference>
<dbReference type="InterPro" id="IPR020588">
    <property type="entry name" value="RecA_ATP-bd"/>
</dbReference>
<keyword evidence="14" id="KW-1185">Reference proteome</keyword>
<feature type="domain" description="B30.2/SPRY" evidence="12">
    <location>
        <begin position="625"/>
        <end position="826"/>
    </location>
</feature>
<evidence type="ECO:0000259" key="11">
    <source>
        <dbReference type="PROSITE" id="PS50163"/>
    </source>
</evidence>
<dbReference type="CDD" id="cd19513">
    <property type="entry name" value="Rad51"/>
    <property type="match status" value="2"/>
</dbReference>
<feature type="domain" description="RecA family profile 1" evidence="10">
    <location>
        <begin position="97"/>
        <end position="268"/>
    </location>
</feature>
<evidence type="ECO:0000259" key="10">
    <source>
        <dbReference type="PROSITE" id="PS50162"/>
    </source>
</evidence>
<reference evidence="13" key="1">
    <citation type="submission" date="2019-08" db="EMBL/GenBank/DDBJ databases">
        <title>The improved chromosome-level genome for the pearl oyster Pinctada fucata martensii using PacBio sequencing and Hi-C.</title>
        <authorList>
            <person name="Zheng Z."/>
        </authorList>
    </citation>
    <scope>NUCLEOTIDE SEQUENCE</scope>
    <source>
        <strain evidence="13">ZZ-2019</strain>
        <tissue evidence="13">Adductor muscle</tissue>
    </source>
</reference>
<evidence type="ECO:0000313" key="13">
    <source>
        <dbReference type="EMBL" id="KAK3093054.1"/>
    </source>
</evidence>
<dbReference type="GO" id="GO:0140664">
    <property type="term" value="F:ATP-dependent DNA damage sensor activity"/>
    <property type="evidence" value="ECO:0007669"/>
    <property type="project" value="InterPro"/>
</dbReference>
<dbReference type="SUPFAM" id="SSF52540">
    <property type="entry name" value="P-loop containing nucleoside triphosphate hydrolases"/>
    <property type="match status" value="3"/>
</dbReference>
<evidence type="ECO:0000256" key="5">
    <source>
        <dbReference type="ARBA" id="ARBA00023242"/>
    </source>
</evidence>
<dbReference type="PROSITE" id="PS50188">
    <property type="entry name" value="B302_SPRY"/>
    <property type="match status" value="1"/>
</dbReference>
<dbReference type="GO" id="GO:0003690">
    <property type="term" value="F:double-stranded DNA binding"/>
    <property type="evidence" value="ECO:0007669"/>
    <property type="project" value="InterPro"/>
</dbReference>
<dbReference type="PROSITE" id="PS50162">
    <property type="entry name" value="RECA_2"/>
    <property type="match status" value="2"/>
</dbReference>
<dbReference type="GO" id="GO:0003697">
    <property type="term" value="F:single-stranded DNA binding"/>
    <property type="evidence" value="ECO:0007669"/>
    <property type="project" value="InterPro"/>
</dbReference>
<evidence type="ECO:0000256" key="3">
    <source>
        <dbReference type="ARBA" id="ARBA00022741"/>
    </source>
</evidence>
<dbReference type="PROSITE" id="PS50163">
    <property type="entry name" value="RECA_3"/>
    <property type="match status" value="2"/>
</dbReference>
<dbReference type="Gene3D" id="3.40.50.300">
    <property type="entry name" value="P-loop containing nucleotide triphosphate hydrolases"/>
    <property type="match status" value="3"/>
</dbReference>
<dbReference type="FunFam" id="3.40.50.300:FF:000092">
    <property type="entry name" value="DNA repair protein Rad51 homolog"/>
    <property type="match status" value="2"/>
</dbReference>
<evidence type="ECO:0000256" key="6">
    <source>
        <dbReference type="ARBA" id="ARBA00056736"/>
    </source>
</evidence>
<evidence type="ECO:0000256" key="9">
    <source>
        <dbReference type="SAM" id="MobiDB-lite"/>
    </source>
</evidence>
<dbReference type="Proteomes" id="UP001186944">
    <property type="component" value="Unassembled WGS sequence"/>
</dbReference>
<sequence length="1147" mass="125738">MAMQARQEAQQVEVEDENFGPMTINKLEAHGISATDVKKLEEAGYYTVEAIAYAPKKSLLAIKGISEAKADKILAEAAKLVPMGFTTATEFHQKRSEIIQVTTGSKELDKLLQGGIETGSITELFGEFRTGKSQLCHTLAVTCQLPIDMGGGEGKAMYIDTEGTFRPERLLAVAERYGLSGSDVLDNVAYARAYNSDHQSQLLVQAAAMMSESRYALLIVDSATGLYRTDYSGRGELSARQMHLARFLRMLLRLADEFGVAVVITNQVVAQVDGAAMFSADPKKPIGGNIIAHASTTRLYLRKGRGETRICKIYDSPCLPEAEATFAINTDEAAKLVPMGFTTATEFHQKRSEIIQVTTGSKELDKLLQGGIETGSITELFGEFRTGKSQLCHTLAVTCQLPIDMGGGEGKAMYIDTEGTFRPERLLAVAERYGLSGSDVLDNVAYARAYNSDHQSQLLVQAAAMMSESRYALLIVDSATGLYRTDYSGRGELSARQMHLARFLRMLLRLADEFGVAVVITNQVVAQVDGAAMFSADPKKPIGGNIIAHASTTRLYLRKGRGETRICKIYDSPCLPEAEATFAINTDDDGHEKRHGRKRSRSRSHERKHSRSRSRERRRSRSRERRSPTPKKIEMEDEAWETSESVCLDRFNSDLTLAIDETNLAATPMTEGGFAMMWAGVRGSYGVKKGKVAFEVRLLENCDVHHLPADEVHQNVARVGWSCNSTSLQLGEEAKSFGYGGTAKAATECKFEDYGQVFGAGDVITSYVDFEMDENEVYISFAKNGDDLGICFPIEKSKLDGEALFPHILTKKYIMMMMVGLPGAGKTTWSEKHKASNPDKMFYILGTNLIIDKMKVMGLPRKKNYAGRWDVLIDKATKCLNKLLETAASKKRNYILDQTNVYASARRRKMQPFEGFQRKAVVIVPSDEEFQKRVENREKEEGKEVPERAVLEMKANFTLPEEGPLFDSIEFVELAKEEATELIEKYNKEGKDNLPPPEKRSRWGGQDNRRDSRNDRRSNDGYDRRSGGWNQRDNRHGGGGGGGRYGGGGDRRGGGGGKLHVFLIFSIAGWGDRSGGGGNRWGGGGGGGGRDRYDRSGGGGNRWGGGGSGGGGSRWGGGGGGGRQGNDRRQGGGGGWNQGGRNVSIKT</sequence>
<evidence type="ECO:0000256" key="2">
    <source>
        <dbReference type="ARBA" id="ARBA00007095"/>
    </source>
</evidence>
<dbReference type="GO" id="GO:0007131">
    <property type="term" value="P:reciprocal meiotic recombination"/>
    <property type="evidence" value="ECO:0007669"/>
    <property type="project" value="TreeGrafter"/>
</dbReference>
<dbReference type="InterPro" id="IPR003877">
    <property type="entry name" value="SPRY_dom"/>
</dbReference>
<dbReference type="FunFam" id="3.40.50.300:FF:000355">
    <property type="entry name" value="Heterogeneous nuclear ribonucleoprotein U-like 1, isoform CRA_a"/>
    <property type="match status" value="1"/>
</dbReference>
<dbReference type="GO" id="GO:0000150">
    <property type="term" value="F:DNA strand exchange activity"/>
    <property type="evidence" value="ECO:0007669"/>
    <property type="project" value="InterPro"/>
</dbReference>
<feature type="compositionally biased region" description="Gly residues" evidence="9">
    <location>
        <begin position="1037"/>
        <end position="1052"/>
    </location>
</feature>
<dbReference type="Gene3D" id="2.60.120.920">
    <property type="match status" value="1"/>
</dbReference>
<dbReference type="Pfam" id="PF13671">
    <property type="entry name" value="AAA_33"/>
    <property type="match status" value="1"/>
</dbReference>
<dbReference type="FunFam" id="1.10.150.20:FF:000008">
    <property type="entry name" value="DNA repair protein RAD51 homolog"/>
    <property type="match status" value="1"/>
</dbReference>
<feature type="domain" description="RecA family profile 2" evidence="11">
    <location>
        <begin position="275"/>
        <end position="346"/>
    </location>
</feature>
<feature type="compositionally biased region" description="Gly residues" evidence="9">
    <location>
        <begin position="1073"/>
        <end position="1088"/>
    </location>
</feature>
<dbReference type="NCBIfam" id="TIGR02239">
    <property type="entry name" value="recomb_RAD51"/>
    <property type="match status" value="2"/>
</dbReference>
<proteinExistence type="inferred from homology"/>
<accession>A0AA89BRQ3</accession>
<dbReference type="InterPro" id="IPR035778">
    <property type="entry name" value="SPRY_hnRNP_U"/>
</dbReference>
<keyword evidence="4 8" id="KW-0067">ATP-binding</keyword>
<comment type="similarity">
    <text evidence="2">Belongs to the RecA family. RAD51 subfamily.</text>
</comment>
<comment type="caution">
    <text evidence="13">The sequence shown here is derived from an EMBL/GenBank/DDBJ whole genome shotgun (WGS) entry which is preliminary data.</text>
</comment>
<dbReference type="GO" id="GO:0006312">
    <property type="term" value="P:mitotic recombination"/>
    <property type="evidence" value="ECO:0007669"/>
    <property type="project" value="TreeGrafter"/>
</dbReference>
<evidence type="ECO:0000256" key="8">
    <source>
        <dbReference type="RuleBase" id="RU003422"/>
    </source>
</evidence>
<feature type="domain" description="RecA family profile 1" evidence="10">
    <location>
        <begin position="353"/>
        <end position="524"/>
    </location>
</feature>
<feature type="compositionally biased region" description="Gly residues" evidence="9">
    <location>
        <begin position="1096"/>
        <end position="1124"/>
    </location>
</feature>
<organism evidence="13 14">
    <name type="scientific">Pinctada imbricata</name>
    <name type="common">Atlantic pearl-oyster</name>
    <name type="synonym">Pinctada martensii</name>
    <dbReference type="NCBI Taxonomy" id="66713"/>
    <lineage>
        <taxon>Eukaryota</taxon>
        <taxon>Metazoa</taxon>
        <taxon>Spiralia</taxon>
        <taxon>Lophotrochozoa</taxon>
        <taxon>Mollusca</taxon>
        <taxon>Bivalvia</taxon>
        <taxon>Autobranchia</taxon>
        <taxon>Pteriomorphia</taxon>
        <taxon>Pterioida</taxon>
        <taxon>Pterioidea</taxon>
        <taxon>Pteriidae</taxon>
        <taxon>Pinctada</taxon>
    </lineage>
</organism>
<dbReference type="SUPFAM" id="SSF47794">
    <property type="entry name" value="Rad51 N-terminal domain-like"/>
    <property type="match status" value="1"/>
</dbReference>
<dbReference type="Pfam" id="PF08423">
    <property type="entry name" value="Rad51"/>
    <property type="match status" value="2"/>
</dbReference>
<name>A0AA89BRQ3_PINIB</name>
<dbReference type="PANTHER" id="PTHR22942:SF39">
    <property type="entry name" value="DNA REPAIR PROTEIN RAD51 HOMOLOG 1"/>
    <property type="match status" value="1"/>
</dbReference>
<dbReference type="GO" id="GO:0005524">
    <property type="term" value="F:ATP binding"/>
    <property type="evidence" value="ECO:0007669"/>
    <property type="project" value="UniProtKB-KW"/>
</dbReference>
<evidence type="ECO:0000313" key="14">
    <source>
        <dbReference type="Proteomes" id="UP001186944"/>
    </source>
</evidence>
<feature type="compositionally biased region" description="Basic and acidic residues" evidence="9">
    <location>
        <begin position="625"/>
        <end position="634"/>
    </location>
</feature>
<dbReference type="GO" id="GO:0000794">
    <property type="term" value="C:condensed nuclear chromosome"/>
    <property type="evidence" value="ECO:0007669"/>
    <property type="project" value="TreeGrafter"/>
</dbReference>
<dbReference type="InterPro" id="IPR020587">
    <property type="entry name" value="RecA_monomer-monomer_interface"/>
</dbReference>
<keyword evidence="5" id="KW-0539">Nucleus</keyword>
<dbReference type="InterPro" id="IPR010995">
    <property type="entry name" value="DNA_repair_Rad51/TF_NusA_a-hlx"/>
</dbReference>
<dbReference type="AlphaFoldDB" id="A0AA89BRQ3"/>
<dbReference type="Pfam" id="PF14520">
    <property type="entry name" value="HHH_5"/>
    <property type="match status" value="1"/>
</dbReference>
<evidence type="ECO:0000256" key="1">
    <source>
        <dbReference type="ARBA" id="ARBA00004123"/>
    </source>
</evidence>
<dbReference type="InterPro" id="IPR013320">
    <property type="entry name" value="ConA-like_dom_sf"/>
</dbReference>
<dbReference type="SMART" id="SM00382">
    <property type="entry name" value="AAA"/>
    <property type="match status" value="2"/>
</dbReference>
<evidence type="ECO:0000256" key="4">
    <source>
        <dbReference type="ARBA" id="ARBA00022840"/>
    </source>
</evidence>
<evidence type="ECO:0000259" key="12">
    <source>
        <dbReference type="PROSITE" id="PS50188"/>
    </source>
</evidence>
<dbReference type="GO" id="GO:0000730">
    <property type="term" value="P:DNA recombinase assembly"/>
    <property type="evidence" value="ECO:0007669"/>
    <property type="project" value="TreeGrafter"/>
</dbReference>
<feature type="region of interest" description="Disordered" evidence="9">
    <location>
        <begin position="585"/>
        <end position="638"/>
    </location>
</feature>
<dbReference type="InterPro" id="IPR011941">
    <property type="entry name" value="DNA_recomb/repair_Rad51"/>
</dbReference>
<feature type="region of interest" description="Disordered" evidence="9">
    <location>
        <begin position="985"/>
        <end position="1052"/>
    </location>
</feature>
<dbReference type="SMART" id="SM00449">
    <property type="entry name" value="SPRY"/>
    <property type="match status" value="1"/>
</dbReference>
<dbReference type="InterPro" id="IPR013632">
    <property type="entry name" value="Rad51_C"/>
</dbReference>
<feature type="region of interest" description="Disordered" evidence="9">
    <location>
        <begin position="1073"/>
        <end position="1147"/>
    </location>
</feature>
<comment type="subunit">
    <text evidence="7">Forms linear homooligomers, giving rise to a RAD51 nucleoprotein filament, which is essential for strand-pairing reactions during DNA recombination.</text>
</comment>
<evidence type="ECO:0000256" key="7">
    <source>
        <dbReference type="ARBA" id="ARBA00062901"/>
    </source>
</evidence>
<dbReference type="PANTHER" id="PTHR22942">
    <property type="entry name" value="RECA/RAD51/RADA DNA STRAND-PAIRING FAMILY MEMBER"/>
    <property type="match status" value="1"/>
</dbReference>
<keyword evidence="3 8" id="KW-0547">Nucleotide-binding</keyword>
<dbReference type="SUPFAM" id="SSF49899">
    <property type="entry name" value="Concanavalin A-like lectins/glucanases"/>
    <property type="match status" value="1"/>
</dbReference>
<gene>
    <name evidence="13" type="ORF">FSP39_010567</name>
</gene>
<feature type="compositionally biased region" description="Basic residues" evidence="9">
    <location>
        <begin position="593"/>
        <end position="624"/>
    </location>
</feature>
<protein>
    <recommendedName>
        <fullName evidence="15">DNA repair protein RAD51 homolog</fullName>
    </recommendedName>
</protein>
<dbReference type="CDD" id="cd12884">
    <property type="entry name" value="SPRY_hnRNP"/>
    <property type="match status" value="1"/>
</dbReference>
<dbReference type="Gene3D" id="1.10.150.20">
    <property type="entry name" value="5' to 3' exonuclease, C-terminal subdomain"/>
    <property type="match status" value="1"/>
</dbReference>
<feature type="domain" description="RecA family profile 2" evidence="11">
    <location>
        <begin position="531"/>
        <end position="590"/>
    </location>
</feature>
<evidence type="ECO:0008006" key="15">
    <source>
        <dbReference type="Google" id="ProtNLM"/>
    </source>
</evidence>
<dbReference type="InterPro" id="IPR003593">
    <property type="entry name" value="AAA+_ATPase"/>
</dbReference>
<dbReference type="GO" id="GO:0070192">
    <property type="term" value="P:chromosome organization involved in meiotic cell cycle"/>
    <property type="evidence" value="ECO:0007669"/>
    <property type="project" value="TreeGrafter"/>
</dbReference>
<dbReference type="NCBIfam" id="NF003301">
    <property type="entry name" value="PRK04301.1"/>
    <property type="match status" value="2"/>
</dbReference>
<comment type="subcellular location">
    <subcellularLocation>
        <location evidence="1">Nucleus</location>
    </subcellularLocation>
</comment>
<dbReference type="InterPro" id="IPR043136">
    <property type="entry name" value="B30.2/SPRY_sf"/>
</dbReference>